<keyword evidence="5" id="KW-0460">Magnesium</keyword>
<dbReference type="HAMAP" id="MF_00116">
    <property type="entry name" value="dUTPase_bact"/>
    <property type="match status" value="1"/>
</dbReference>
<evidence type="ECO:0000259" key="6">
    <source>
        <dbReference type="Pfam" id="PF00692"/>
    </source>
</evidence>
<dbReference type="CDD" id="cd07557">
    <property type="entry name" value="trimeric_dUTPase"/>
    <property type="match status" value="1"/>
</dbReference>
<gene>
    <name evidence="5 7" type="primary">dut</name>
    <name evidence="7" type="ORF">GCM10023092_14930</name>
</gene>
<dbReference type="EC" id="3.6.1.23" evidence="5"/>
<evidence type="ECO:0000256" key="4">
    <source>
        <dbReference type="ARBA" id="ARBA00047686"/>
    </source>
</evidence>
<dbReference type="PANTHER" id="PTHR11241:SF0">
    <property type="entry name" value="DEOXYURIDINE 5'-TRIPHOSPHATE NUCLEOTIDOHYDROLASE"/>
    <property type="match status" value="1"/>
</dbReference>
<comment type="similarity">
    <text evidence="1 5">Belongs to the dUTPase family.</text>
</comment>
<dbReference type="Proteomes" id="UP001501410">
    <property type="component" value="Unassembled WGS sequence"/>
</dbReference>
<name>A0ABP8MRK1_9BACT</name>
<dbReference type="Gene3D" id="2.70.40.10">
    <property type="match status" value="1"/>
</dbReference>
<evidence type="ECO:0000256" key="2">
    <source>
        <dbReference type="ARBA" id="ARBA00022801"/>
    </source>
</evidence>
<feature type="binding site" evidence="5">
    <location>
        <begin position="65"/>
        <end position="67"/>
    </location>
    <ligand>
        <name>substrate</name>
    </ligand>
</feature>
<keyword evidence="2 5" id="KW-0378">Hydrolase</keyword>
<evidence type="ECO:0000256" key="3">
    <source>
        <dbReference type="ARBA" id="ARBA00023080"/>
    </source>
</evidence>
<evidence type="ECO:0000256" key="5">
    <source>
        <dbReference type="HAMAP-Rule" id="MF_00116"/>
    </source>
</evidence>
<feature type="domain" description="dUTPase-like" evidence="6">
    <location>
        <begin position="13"/>
        <end position="144"/>
    </location>
</feature>
<dbReference type="RefSeq" id="WP_344824790.1">
    <property type="nucleotide sequence ID" value="NZ_BAABEZ010000022.1"/>
</dbReference>
<comment type="caution">
    <text evidence="7">The sequence shown here is derived from an EMBL/GenBank/DDBJ whole genome shotgun (WGS) entry which is preliminary data.</text>
</comment>
<dbReference type="Pfam" id="PF00692">
    <property type="entry name" value="dUTPase"/>
    <property type="match status" value="1"/>
</dbReference>
<dbReference type="InterPro" id="IPR008181">
    <property type="entry name" value="dUTPase"/>
</dbReference>
<dbReference type="EMBL" id="BAABEZ010000022">
    <property type="protein sequence ID" value="GAA4453875.1"/>
    <property type="molecule type" value="Genomic_DNA"/>
</dbReference>
<proteinExistence type="inferred from homology"/>
<organism evidence="7 8">
    <name type="scientific">Rurimicrobium arvi</name>
    <dbReference type="NCBI Taxonomy" id="2049916"/>
    <lineage>
        <taxon>Bacteria</taxon>
        <taxon>Pseudomonadati</taxon>
        <taxon>Bacteroidota</taxon>
        <taxon>Chitinophagia</taxon>
        <taxon>Chitinophagales</taxon>
        <taxon>Chitinophagaceae</taxon>
        <taxon>Rurimicrobium</taxon>
    </lineage>
</organism>
<feature type="binding site" evidence="5">
    <location>
        <position position="78"/>
    </location>
    <ligand>
        <name>substrate</name>
    </ligand>
</feature>
<evidence type="ECO:0000256" key="1">
    <source>
        <dbReference type="ARBA" id="ARBA00006581"/>
    </source>
</evidence>
<comment type="pathway">
    <text evidence="5">Pyrimidine metabolism; dUMP biosynthesis; dUMP from dCTP (dUTP route): step 2/2.</text>
</comment>
<dbReference type="NCBIfam" id="NF001862">
    <property type="entry name" value="PRK00601.1"/>
    <property type="match status" value="1"/>
</dbReference>
<evidence type="ECO:0000313" key="7">
    <source>
        <dbReference type="EMBL" id="GAA4453875.1"/>
    </source>
</evidence>
<dbReference type="InterPro" id="IPR036157">
    <property type="entry name" value="dUTPase-like_sf"/>
</dbReference>
<keyword evidence="5" id="KW-0479">Metal-binding</keyword>
<comment type="cofactor">
    <cofactor evidence="5">
        <name>Mg(2+)</name>
        <dbReference type="ChEBI" id="CHEBI:18420"/>
    </cofactor>
</comment>
<comment type="catalytic activity">
    <reaction evidence="4 5">
        <text>dUTP + H2O = dUMP + diphosphate + H(+)</text>
        <dbReference type="Rhea" id="RHEA:10248"/>
        <dbReference type="ChEBI" id="CHEBI:15377"/>
        <dbReference type="ChEBI" id="CHEBI:15378"/>
        <dbReference type="ChEBI" id="CHEBI:33019"/>
        <dbReference type="ChEBI" id="CHEBI:61555"/>
        <dbReference type="ChEBI" id="CHEBI:246422"/>
        <dbReference type="EC" id="3.6.1.23"/>
    </reaction>
</comment>
<sequence length="146" mass="15789">MPVTIEIINQSKHPLPEYQTAGAAGMDLRANLDAPVSLASLERRLIPTGLFIALPNGYEAQIRPRSGMSVKKGLTLVNAVGTIDCDYRGEIMIPVINLSTETQTIEDGERIAQMIIARYERAELQPVEVLEDTARGAGGFGHSGTK</sequence>
<dbReference type="NCBIfam" id="TIGR00576">
    <property type="entry name" value="dut"/>
    <property type="match status" value="1"/>
</dbReference>
<keyword evidence="8" id="KW-1185">Reference proteome</keyword>
<feature type="binding site" evidence="5">
    <location>
        <begin position="82"/>
        <end position="84"/>
    </location>
    <ligand>
        <name>substrate</name>
    </ligand>
</feature>
<evidence type="ECO:0000313" key="8">
    <source>
        <dbReference type="Proteomes" id="UP001501410"/>
    </source>
</evidence>
<reference evidence="8" key="1">
    <citation type="journal article" date="2019" name="Int. J. Syst. Evol. Microbiol.">
        <title>The Global Catalogue of Microorganisms (GCM) 10K type strain sequencing project: providing services to taxonomists for standard genome sequencing and annotation.</title>
        <authorList>
            <consortium name="The Broad Institute Genomics Platform"/>
            <consortium name="The Broad Institute Genome Sequencing Center for Infectious Disease"/>
            <person name="Wu L."/>
            <person name="Ma J."/>
        </authorList>
    </citation>
    <scope>NUCLEOTIDE SEQUENCE [LARGE SCALE GENOMIC DNA]</scope>
    <source>
        <strain evidence="8">JCM 31921</strain>
    </source>
</reference>
<dbReference type="SUPFAM" id="SSF51283">
    <property type="entry name" value="dUTPase-like"/>
    <property type="match status" value="1"/>
</dbReference>
<keyword evidence="3 5" id="KW-0546">Nucleotide metabolism</keyword>
<dbReference type="InterPro" id="IPR033704">
    <property type="entry name" value="dUTPase_trimeric"/>
</dbReference>
<dbReference type="PANTHER" id="PTHR11241">
    <property type="entry name" value="DEOXYURIDINE 5'-TRIPHOSPHATE NUCLEOTIDOHYDROLASE"/>
    <property type="match status" value="1"/>
</dbReference>
<comment type="function">
    <text evidence="5">This enzyme is involved in nucleotide metabolism: it produces dUMP, the immediate precursor of thymidine nucleotides and it decreases the intracellular concentration of dUTP so that uracil cannot be incorporated into DNA.</text>
</comment>
<comment type="caution">
    <text evidence="5">Lacks conserved residue(s) required for the propagation of feature annotation.</text>
</comment>
<protein>
    <recommendedName>
        <fullName evidence="5">Deoxyuridine 5'-triphosphate nucleotidohydrolase</fullName>
        <shortName evidence="5">dUTPase</shortName>
        <ecNumber evidence="5">3.6.1.23</ecNumber>
    </recommendedName>
    <alternativeName>
        <fullName evidence="5">dUTP pyrophosphatase</fullName>
    </alternativeName>
</protein>
<dbReference type="InterPro" id="IPR029054">
    <property type="entry name" value="dUTPase-like"/>
</dbReference>
<accession>A0ABP8MRK1</accession>